<proteinExistence type="predicted"/>
<dbReference type="KEGG" id="liu:OU989_11650"/>
<dbReference type="SUPFAM" id="SSF51735">
    <property type="entry name" value="NAD(P)-binding Rossmann-fold domains"/>
    <property type="match status" value="1"/>
</dbReference>
<name>A0AAJ5UT80_9BACI</name>
<gene>
    <name evidence="1" type="ORF">OU989_11650</name>
</gene>
<organism evidence="1 2">
    <name type="scientific">Lysinibacillus irui</name>
    <dbReference type="NCBI Taxonomy" id="2998077"/>
    <lineage>
        <taxon>Bacteria</taxon>
        <taxon>Bacillati</taxon>
        <taxon>Bacillota</taxon>
        <taxon>Bacilli</taxon>
        <taxon>Bacillales</taxon>
        <taxon>Bacillaceae</taxon>
        <taxon>Lysinibacillus</taxon>
    </lineage>
</organism>
<evidence type="ECO:0000313" key="1">
    <source>
        <dbReference type="EMBL" id="WDV04975.1"/>
    </source>
</evidence>
<dbReference type="EMBL" id="CP113527">
    <property type="protein sequence ID" value="WDV04975.1"/>
    <property type="molecule type" value="Genomic_DNA"/>
</dbReference>
<protein>
    <submittedName>
        <fullName evidence="1">Short-chain dehydrogenase</fullName>
    </submittedName>
</protein>
<dbReference type="InterPro" id="IPR036291">
    <property type="entry name" value="NAD(P)-bd_dom_sf"/>
</dbReference>
<dbReference type="NCBIfam" id="NF006168">
    <property type="entry name" value="PRK08309.1"/>
    <property type="match status" value="1"/>
</dbReference>
<dbReference type="Proteomes" id="UP001219585">
    <property type="component" value="Chromosome"/>
</dbReference>
<accession>A0AAJ5UT80</accession>
<reference evidence="1" key="1">
    <citation type="submission" date="2022-11" db="EMBL/GenBank/DDBJ databases">
        <title>Lysinibacillus irui.</title>
        <authorList>
            <person name="Akintayo S.O."/>
        </authorList>
    </citation>
    <scope>NUCLEOTIDE SEQUENCE</scope>
    <source>
        <strain evidence="1">IRB4-01</strain>
    </source>
</reference>
<dbReference type="RefSeq" id="WP_274793207.1">
    <property type="nucleotide sequence ID" value="NZ_CP113527.1"/>
</dbReference>
<sequence length="184" mass="20893">MTHALVIGGTGMLANTSLWLVNNGYHVSVIGRNAHRMERLLNKATNSSMITPLLVDYRDESLLLKKIRETMKQNGPIELVIAWIHSYADSTLERIASEISQWQGGSWKLFHVLGSRANLIEAKGQIDKLDALQYHQVQLGFKIEDSHSRWLTNEEISQGVIDSIQHDRLLHTVGTMEPWEKRPS</sequence>
<dbReference type="AlphaFoldDB" id="A0AAJ5UT80"/>
<evidence type="ECO:0000313" key="2">
    <source>
        <dbReference type="Proteomes" id="UP001219585"/>
    </source>
</evidence>
<dbReference type="Gene3D" id="3.40.50.720">
    <property type="entry name" value="NAD(P)-binding Rossmann-like Domain"/>
    <property type="match status" value="1"/>
</dbReference>